<name>A0AAE0A257_9ROSI</name>
<sequence>MREHFRERERHSRSLEQSRDGNARFHLVGGGSDFREGLVSVFVSNLNPIVDSIGLWSIFKVFGQVRDVYISQKKNTNRSCFAFIRFETRDEAGRVAQKVNGMHVYGRPIVAKVAEYDWGKRRTNDRPSQSRGIGKDMG</sequence>
<evidence type="ECO:0000256" key="1">
    <source>
        <dbReference type="PROSITE-ProRule" id="PRU00176"/>
    </source>
</evidence>
<keyword evidence="1" id="KW-0694">RNA-binding</keyword>
<protein>
    <recommendedName>
        <fullName evidence="2">RRM domain-containing protein</fullName>
    </recommendedName>
</protein>
<keyword evidence="4" id="KW-1185">Reference proteome</keyword>
<dbReference type="InterPro" id="IPR000504">
    <property type="entry name" value="RRM_dom"/>
</dbReference>
<reference evidence="3" key="1">
    <citation type="journal article" date="2023" name="Plant J.">
        <title>Genome sequences and population genomics provide insights into the demographic history, inbreeding, and mutation load of two 'living fossil' tree species of Dipteronia.</title>
        <authorList>
            <person name="Feng Y."/>
            <person name="Comes H.P."/>
            <person name="Chen J."/>
            <person name="Zhu S."/>
            <person name="Lu R."/>
            <person name="Zhang X."/>
            <person name="Li P."/>
            <person name="Qiu J."/>
            <person name="Olsen K.M."/>
            <person name="Qiu Y."/>
        </authorList>
    </citation>
    <scope>NUCLEOTIDE SEQUENCE</scope>
    <source>
        <strain evidence="3">NBL</strain>
    </source>
</reference>
<evidence type="ECO:0000259" key="2">
    <source>
        <dbReference type="PROSITE" id="PS50102"/>
    </source>
</evidence>
<gene>
    <name evidence="3" type="ORF">Dsin_022076</name>
</gene>
<dbReference type="GO" id="GO:0003723">
    <property type="term" value="F:RNA binding"/>
    <property type="evidence" value="ECO:0007669"/>
    <property type="project" value="UniProtKB-UniRule"/>
</dbReference>
<dbReference type="Pfam" id="PF00076">
    <property type="entry name" value="RRM_1"/>
    <property type="match status" value="1"/>
</dbReference>
<evidence type="ECO:0000313" key="4">
    <source>
        <dbReference type="Proteomes" id="UP001281410"/>
    </source>
</evidence>
<organism evidence="3 4">
    <name type="scientific">Dipteronia sinensis</name>
    <dbReference type="NCBI Taxonomy" id="43782"/>
    <lineage>
        <taxon>Eukaryota</taxon>
        <taxon>Viridiplantae</taxon>
        <taxon>Streptophyta</taxon>
        <taxon>Embryophyta</taxon>
        <taxon>Tracheophyta</taxon>
        <taxon>Spermatophyta</taxon>
        <taxon>Magnoliopsida</taxon>
        <taxon>eudicotyledons</taxon>
        <taxon>Gunneridae</taxon>
        <taxon>Pentapetalae</taxon>
        <taxon>rosids</taxon>
        <taxon>malvids</taxon>
        <taxon>Sapindales</taxon>
        <taxon>Sapindaceae</taxon>
        <taxon>Hippocastanoideae</taxon>
        <taxon>Acereae</taxon>
        <taxon>Dipteronia</taxon>
    </lineage>
</organism>
<proteinExistence type="predicted"/>
<comment type="caution">
    <text evidence="3">The sequence shown here is derived from an EMBL/GenBank/DDBJ whole genome shotgun (WGS) entry which is preliminary data.</text>
</comment>
<dbReference type="PANTHER" id="PTHR48034">
    <property type="entry name" value="TRANSFORMER-2 SEX-DETERMINING PROTEIN-RELATED"/>
    <property type="match status" value="1"/>
</dbReference>
<dbReference type="SMART" id="SM00360">
    <property type="entry name" value="RRM"/>
    <property type="match status" value="1"/>
</dbReference>
<dbReference type="AlphaFoldDB" id="A0AAE0A257"/>
<dbReference type="Proteomes" id="UP001281410">
    <property type="component" value="Unassembled WGS sequence"/>
</dbReference>
<feature type="domain" description="RRM" evidence="2">
    <location>
        <begin position="39"/>
        <end position="116"/>
    </location>
</feature>
<accession>A0AAE0A257</accession>
<dbReference type="CDD" id="cd00590">
    <property type="entry name" value="RRM_SF"/>
    <property type="match status" value="1"/>
</dbReference>
<dbReference type="InterPro" id="IPR012677">
    <property type="entry name" value="Nucleotide-bd_a/b_plait_sf"/>
</dbReference>
<dbReference type="InterPro" id="IPR035979">
    <property type="entry name" value="RBD_domain_sf"/>
</dbReference>
<dbReference type="EMBL" id="JANJYJ010000007">
    <property type="protein sequence ID" value="KAK3198661.1"/>
    <property type="molecule type" value="Genomic_DNA"/>
</dbReference>
<dbReference type="Gene3D" id="3.30.70.330">
    <property type="match status" value="1"/>
</dbReference>
<dbReference type="PROSITE" id="PS50102">
    <property type="entry name" value="RRM"/>
    <property type="match status" value="1"/>
</dbReference>
<dbReference type="SUPFAM" id="SSF54928">
    <property type="entry name" value="RNA-binding domain, RBD"/>
    <property type="match status" value="1"/>
</dbReference>
<evidence type="ECO:0000313" key="3">
    <source>
        <dbReference type="EMBL" id="KAK3198661.1"/>
    </source>
</evidence>
<dbReference type="InterPro" id="IPR050441">
    <property type="entry name" value="RBM"/>
</dbReference>